<reference evidence="1 2" key="1">
    <citation type="submission" date="2013-02" db="EMBL/GenBank/DDBJ databases">
        <title>The Genome Sequence of Enterococcus pallens BAA-351.</title>
        <authorList>
            <consortium name="The Broad Institute Genome Sequencing Platform"/>
            <consortium name="The Broad Institute Genome Sequencing Center for Infectious Disease"/>
            <person name="Earl A.M."/>
            <person name="Gilmore M.S."/>
            <person name="Lebreton F."/>
            <person name="Walker B."/>
            <person name="Young S.K."/>
            <person name="Zeng Q."/>
            <person name="Gargeya S."/>
            <person name="Fitzgerald M."/>
            <person name="Haas B."/>
            <person name="Abouelleil A."/>
            <person name="Alvarado L."/>
            <person name="Arachchi H.M."/>
            <person name="Berlin A.M."/>
            <person name="Chapman S.B."/>
            <person name="Dewar J."/>
            <person name="Goldberg J."/>
            <person name="Griggs A."/>
            <person name="Gujja S."/>
            <person name="Hansen M."/>
            <person name="Howarth C."/>
            <person name="Imamovic A."/>
            <person name="Larimer J."/>
            <person name="McCowan C."/>
            <person name="Murphy C."/>
            <person name="Neiman D."/>
            <person name="Pearson M."/>
            <person name="Priest M."/>
            <person name="Roberts A."/>
            <person name="Saif S."/>
            <person name="Shea T."/>
            <person name="Sisk P."/>
            <person name="Sykes S."/>
            <person name="Wortman J."/>
            <person name="Nusbaum C."/>
            <person name="Birren B."/>
        </authorList>
    </citation>
    <scope>NUCLEOTIDE SEQUENCE [LARGE SCALE GENOMIC DNA]</scope>
    <source>
        <strain evidence="1 2">ATCC BAA-351</strain>
    </source>
</reference>
<protein>
    <submittedName>
        <fullName evidence="1">Uncharacterized protein</fullName>
    </submittedName>
</protein>
<accession>R2TBF3</accession>
<organism evidence="1 2">
    <name type="scientific">Enterococcus pallens ATCC BAA-351</name>
    <dbReference type="NCBI Taxonomy" id="1158607"/>
    <lineage>
        <taxon>Bacteria</taxon>
        <taxon>Bacillati</taxon>
        <taxon>Bacillota</taxon>
        <taxon>Bacilli</taxon>
        <taxon>Lactobacillales</taxon>
        <taxon>Enterococcaceae</taxon>
        <taxon>Enterococcus</taxon>
    </lineage>
</organism>
<sequence length="168" mass="19371">MIDLMKRNRYKLAIVLSVSIVFFSLVVSLTYSKFHASFETDTATRTAFFLGDRFESIPINAEIAPGESREIAIEVSDRDGAKRIETSMRYIIELESYGSLPLTYELYKDQDKLNFTNNRVEGTMQVGAQQPQIHNYHLKIIWPENEKNAVHENNLIAIRLNLRAEQID</sequence>
<gene>
    <name evidence="1" type="ORF">UAU_00202</name>
</gene>
<keyword evidence="2" id="KW-1185">Reference proteome</keyword>
<evidence type="ECO:0000313" key="2">
    <source>
        <dbReference type="Proteomes" id="UP000013782"/>
    </source>
</evidence>
<comment type="caution">
    <text evidence="1">The sequence shown here is derived from an EMBL/GenBank/DDBJ whole genome shotgun (WGS) entry which is preliminary data.</text>
</comment>
<proteinExistence type="predicted"/>
<dbReference type="HOGENOM" id="CLU_1583953_0_0_9"/>
<dbReference type="OrthoDB" id="1956471at2"/>
<dbReference type="PATRIC" id="fig|1158607.3.peg.202"/>
<dbReference type="Proteomes" id="UP000013782">
    <property type="component" value="Unassembled WGS sequence"/>
</dbReference>
<evidence type="ECO:0000313" key="1">
    <source>
        <dbReference type="EMBL" id="EOH97534.1"/>
    </source>
</evidence>
<dbReference type="STRING" id="160454.RV10_GL002211"/>
<name>R2TBF3_9ENTE</name>
<dbReference type="EMBL" id="AJAQ01000001">
    <property type="protein sequence ID" value="EOH97534.1"/>
    <property type="molecule type" value="Genomic_DNA"/>
</dbReference>
<dbReference type="AlphaFoldDB" id="R2TBF3"/>
<dbReference type="RefSeq" id="WP_010755267.1">
    <property type="nucleotide sequence ID" value="NZ_ASWD01000002.1"/>
</dbReference>